<reference evidence="14 15" key="1">
    <citation type="submission" date="2022-04" db="EMBL/GenBank/DDBJ databases">
        <title>Chromosome-level reference genomes for two strains of Caenorhabditis briggsae: an improved platform for comparative genomics.</title>
        <authorList>
            <person name="Stevens L."/>
            <person name="Andersen E."/>
        </authorList>
    </citation>
    <scope>NUCLEOTIDE SEQUENCE [LARGE SCALE GENOMIC DNA]</scope>
    <source>
        <strain evidence="14">VX34</strain>
        <tissue evidence="14">Whole-organism</tissue>
    </source>
</reference>
<dbReference type="InterPro" id="IPR008979">
    <property type="entry name" value="Galactose-bd-like_sf"/>
</dbReference>
<keyword evidence="6 11" id="KW-0720">Serine protease</keyword>
<dbReference type="Proteomes" id="UP000829354">
    <property type="component" value="Chromosome I"/>
</dbReference>
<proteinExistence type="inferred from homology"/>
<dbReference type="SUPFAM" id="SSF52743">
    <property type="entry name" value="Subtilisin-like"/>
    <property type="match status" value="1"/>
</dbReference>
<dbReference type="PROSITE" id="PS00137">
    <property type="entry name" value="SUBTILASE_HIS"/>
    <property type="match status" value="1"/>
</dbReference>
<evidence type="ECO:0000256" key="10">
    <source>
        <dbReference type="PIRSR" id="PIRSR615500-1"/>
    </source>
</evidence>
<keyword evidence="15" id="KW-1185">Reference proteome</keyword>
<dbReference type="PRINTS" id="PR00723">
    <property type="entry name" value="SUBTILISIN"/>
</dbReference>
<dbReference type="Pfam" id="PF01483">
    <property type="entry name" value="P_proprotein"/>
    <property type="match status" value="1"/>
</dbReference>
<gene>
    <name evidence="14" type="ORF">L5515_002722</name>
</gene>
<evidence type="ECO:0000256" key="12">
    <source>
        <dbReference type="SAM" id="SignalP"/>
    </source>
</evidence>
<dbReference type="Gene3D" id="2.60.120.260">
    <property type="entry name" value="Galactose-binding domain-like"/>
    <property type="match status" value="1"/>
</dbReference>
<evidence type="ECO:0000256" key="7">
    <source>
        <dbReference type="ARBA" id="ARBA00023145"/>
    </source>
</evidence>
<keyword evidence="8" id="KW-1015">Disulfide bond</keyword>
<dbReference type="GO" id="GO:0006508">
    <property type="term" value="P:proteolysis"/>
    <property type="evidence" value="ECO:0007669"/>
    <property type="project" value="UniProtKB-KW"/>
</dbReference>
<feature type="active site" description="Charge relay system" evidence="10 11">
    <location>
        <position position="349"/>
    </location>
</feature>
<name>A0AAE9J626_CAEBR</name>
<evidence type="ECO:0000256" key="8">
    <source>
        <dbReference type="ARBA" id="ARBA00023157"/>
    </source>
</evidence>
<dbReference type="SUPFAM" id="SSF49785">
    <property type="entry name" value="Galactose-binding domain-like"/>
    <property type="match status" value="1"/>
</dbReference>
<comment type="similarity">
    <text evidence="1">Belongs to the peptidase S8 family. Furin subfamily.</text>
</comment>
<dbReference type="InterPro" id="IPR002884">
    <property type="entry name" value="P_dom"/>
</dbReference>
<feature type="domain" description="P/Homo B" evidence="13">
    <location>
        <begin position="419"/>
        <end position="541"/>
    </location>
</feature>
<organism evidence="14 15">
    <name type="scientific">Caenorhabditis briggsae</name>
    <dbReference type="NCBI Taxonomy" id="6238"/>
    <lineage>
        <taxon>Eukaryota</taxon>
        <taxon>Metazoa</taxon>
        <taxon>Ecdysozoa</taxon>
        <taxon>Nematoda</taxon>
        <taxon>Chromadorea</taxon>
        <taxon>Rhabditida</taxon>
        <taxon>Rhabditina</taxon>
        <taxon>Rhabditomorpha</taxon>
        <taxon>Rhabditoidea</taxon>
        <taxon>Rhabditidae</taxon>
        <taxon>Peloderinae</taxon>
        <taxon>Caenorhabditis</taxon>
    </lineage>
</organism>
<keyword evidence="3" id="KW-0165">Cleavage on pair of basic residues</keyword>
<evidence type="ECO:0000313" key="15">
    <source>
        <dbReference type="Proteomes" id="UP000829354"/>
    </source>
</evidence>
<dbReference type="InterPro" id="IPR034182">
    <property type="entry name" value="Kexin/furin"/>
</dbReference>
<keyword evidence="9" id="KW-0325">Glycoprotein</keyword>
<dbReference type="PROSITE" id="PS00136">
    <property type="entry name" value="SUBTILASE_ASP"/>
    <property type="match status" value="1"/>
</dbReference>
<feature type="active site" description="Charge relay system" evidence="10 11">
    <location>
        <position position="142"/>
    </location>
</feature>
<evidence type="ECO:0000313" key="14">
    <source>
        <dbReference type="EMBL" id="UMM15199.1"/>
    </source>
</evidence>
<dbReference type="EMBL" id="CP092620">
    <property type="protein sequence ID" value="UMM15199.1"/>
    <property type="molecule type" value="Genomic_DNA"/>
</dbReference>
<dbReference type="PROSITE" id="PS51829">
    <property type="entry name" value="P_HOMO_B"/>
    <property type="match status" value="1"/>
</dbReference>
<keyword evidence="4 12" id="KW-0732">Signal</keyword>
<feature type="active site" description="Charge relay system" evidence="10 11">
    <location>
        <position position="181"/>
    </location>
</feature>
<dbReference type="InterPro" id="IPR000209">
    <property type="entry name" value="Peptidase_S8/S53_dom"/>
</dbReference>
<keyword evidence="2 11" id="KW-0645">Protease</keyword>
<evidence type="ECO:0000256" key="9">
    <source>
        <dbReference type="ARBA" id="ARBA00023180"/>
    </source>
</evidence>
<dbReference type="CDD" id="cd04059">
    <property type="entry name" value="Peptidases_S8_Protein_convertases_Kexins_Furin-like"/>
    <property type="match status" value="1"/>
</dbReference>
<dbReference type="InterPro" id="IPR023827">
    <property type="entry name" value="Peptidase_S8_Asp-AS"/>
</dbReference>
<keyword evidence="7" id="KW-0865">Zymogen</keyword>
<evidence type="ECO:0000256" key="4">
    <source>
        <dbReference type="ARBA" id="ARBA00022729"/>
    </source>
</evidence>
<evidence type="ECO:0000259" key="13">
    <source>
        <dbReference type="PROSITE" id="PS51829"/>
    </source>
</evidence>
<feature type="signal peptide" evidence="12">
    <location>
        <begin position="1"/>
        <end position="20"/>
    </location>
</feature>
<dbReference type="FunFam" id="3.40.50.200:FF:000021">
    <property type="entry name" value="Proprotein convertase subtilisin/kexin type 5a"/>
    <property type="match status" value="1"/>
</dbReference>
<dbReference type="InterPro" id="IPR022398">
    <property type="entry name" value="Peptidase_S8_His-AS"/>
</dbReference>
<dbReference type="AlphaFoldDB" id="A0AAE9J626"/>
<dbReference type="Gene3D" id="3.40.50.200">
    <property type="entry name" value="Peptidase S8/S53 domain"/>
    <property type="match status" value="1"/>
</dbReference>
<dbReference type="Pfam" id="PF00082">
    <property type="entry name" value="Peptidase_S8"/>
    <property type="match status" value="1"/>
</dbReference>
<evidence type="ECO:0000256" key="5">
    <source>
        <dbReference type="ARBA" id="ARBA00022801"/>
    </source>
</evidence>
<evidence type="ECO:0000256" key="1">
    <source>
        <dbReference type="ARBA" id="ARBA00005325"/>
    </source>
</evidence>
<evidence type="ECO:0000256" key="3">
    <source>
        <dbReference type="ARBA" id="ARBA00022685"/>
    </source>
</evidence>
<dbReference type="PROSITE" id="PS51892">
    <property type="entry name" value="SUBTILASE"/>
    <property type="match status" value="1"/>
</dbReference>
<dbReference type="InterPro" id="IPR036852">
    <property type="entry name" value="Peptidase_S8/S53_dom_sf"/>
</dbReference>
<evidence type="ECO:0000256" key="2">
    <source>
        <dbReference type="ARBA" id="ARBA00022670"/>
    </source>
</evidence>
<dbReference type="InterPro" id="IPR015500">
    <property type="entry name" value="Peptidase_S8_subtilisin-rel"/>
</dbReference>
<evidence type="ECO:0000256" key="11">
    <source>
        <dbReference type="PROSITE-ProRule" id="PRU01240"/>
    </source>
</evidence>
<keyword evidence="5 11" id="KW-0378">Hydrolase</keyword>
<accession>A0AAE9J626</accession>
<dbReference type="GO" id="GO:0004252">
    <property type="term" value="F:serine-type endopeptidase activity"/>
    <property type="evidence" value="ECO:0007669"/>
    <property type="project" value="UniProtKB-UniRule"/>
</dbReference>
<sequence>MNNSCLILFLALFIPIFVCSEDSEDGIFLARITSLDEHDARKIGRRHGFEAVRKLQSFSDVYIGRRLRRRKRGIEDEILAEMIFSEQIQFIEKLYRFRRFKRAPMMNNGAPIHVWNLTPSMMIREAWEAGYNASRVTVAVVDDGVDVGHVDLRSAFSPRVSFDFVKFGSLPIPTISKETQHGTQCAGLVSMEGNQCGLGVGHGAILGAIRLLGQDELNDALEGDALAFEKDLIDIYSVSWGPKDDGLTAEKPAKFTQDAIKNGAVFGRNGKGNIFVWASGNGGENGDNCALDGYVSNEYTISFGVISSSGVPSAYAESCSAVLAAVSGGDSMIQTTGLESTCSSISGSSASAAIASGIIALALEANPALSQRDIQHLIVHSSNSSAVKIQFQTNSAGLKFHPSVGFGLLDAKTLVEKAATWQLVDPQKTCSKSQLTSGSIDFSDCQEISRIERVILTGSICHPHRGKVRILLESPRGTESELLAVRPSDTSPDLLEWDFVSVHFWGEAPRGTWKLKVESEEELERREGFRVKMKEFKITGI</sequence>
<dbReference type="PANTHER" id="PTHR42884">
    <property type="entry name" value="PROPROTEIN CONVERTASE SUBTILISIN/KEXIN-RELATED"/>
    <property type="match status" value="1"/>
</dbReference>
<evidence type="ECO:0000256" key="6">
    <source>
        <dbReference type="ARBA" id="ARBA00022825"/>
    </source>
</evidence>
<protein>
    <recommendedName>
        <fullName evidence="13">P/Homo B domain-containing protein</fullName>
    </recommendedName>
</protein>
<dbReference type="PANTHER" id="PTHR42884:SF33">
    <property type="entry name" value="ENDOPROTEASE AEX-5"/>
    <property type="match status" value="1"/>
</dbReference>
<feature type="chain" id="PRO_5042067912" description="P/Homo B domain-containing protein" evidence="12">
    <location>
        <begin position="21"/>
        <end position="541"/>
    </location>
</feature>